<keyword evidence="1" id="KW-0812">Transmembrane</keyword>
<keyword evidence="3" id="KW-1185">Reference proteome</keyword>
<keyword evidence="1" id="KW-1133">Transmembrane helix</keyword>
<gene>
    <name evidence="2" type="ORF">Scep_014862</name>
</gene>
<dbReference type="EMBL" id="JBBNAG010000006">
    <property type="protein sequence ID" value="KAK9126016.1"/>
    <property type="molecule type" value="Genomic_DNA"/>
</dbReference>
<accession>A0AAP0J4M9</accession>
<reference evidence="2 3" key="1">
    <citation type="submission" date="2024-01" db="EMBL/GenBank/DDBJ databases">
        <title>Genome assemblies of Stephania.</title>
        <authorList>
            <person name="Yang L."/>
        </authorList>
    </citation>
    <scope>NUCLEOTIDE SEQUENCE [LARGE SCALE GENOMIC DNA]</scope>
    <source>
        <strain evidence="2">JXDWG</strain>
        <tissue evidence="2">Leaf</tissue>
    </source>
</reference>
<organism evidence="2 3">
    <name type="scientific">Stephania cephalantha</name>
    <dbReference type="NCBI Taxonomy" id="152367"/>
    <lineage>
        <taxon>Eukaryota</taxon>
        <taxon>Viridiplantae</taxon>
        <taxon>Streptophyta</taxon>
        <taxon>Embryophyta</taxon>
        <taxon>Tracheophyta</taxon>
        <taxon>Spermatophyta</taxon>
        <taxon>Magnoliopsida</taxon>
        <taxon>Ranunculales</taxon>
        <taxon>Menispermaceae</taxon>
        <taxon>Menispermoideae</taxon>
        <taxon>Cissampelideae</taxon>
        <taxon>Stephania</taxon>
    </lineage>
</organism>
<evidence type="ECO:0000313" key="2">
    <source>
        <dbReference type="EMBL" id="KAK9126016.1"/>
    </source>
</evidence>
<name>A0AAP0J4M9_9MAGN</name>
<comment type="caution">
    <text evidence="2">The sequence shown here is derived from an EMBL/GenBank/DDBJ whole genome shotgun (WGS) entry which is preliminary data.</text>
</comment>
<protein>
    <submittedName>
        <fullName evidence="2">Uncharacterized protein</fullName>
    </submittedName>
</protein>
<dbReference type="AlphaFoldDB" id="A0AAP0J4M9"/>
<dbReference type="Proteomes" id="UP001419268">
    <property type="component" value="Unassembled WGS sequence"/>
</dbReference>
<proteinExistence type="predicted"/>
<evidence type="ECO:0000256" key="1">
    <source>
        <dbReference type="SAM" id="Phobius"/>
    </source>
</evidence>
<feature type="transmembrane region" description="Helical" evidence="1">
    <location>
        <begin position="15"/>
        <end position="36"/>
    </location>
</feature>
<keyword evidence="1" id="KW-0472">Membrane</keyword>
<sequence>MVTSKGFKKLGRCRVGSLIIAFFNFVKIVYVVYVHVKTSSLRICEHGSYHGIQVQKYAIVPRDHQKFA</sequence>
<evidence type="ECO:0000313" key="3">
    <source>
        <dbReference type="Proteomes" id="UP001419268"/>
    </source>
</evidence>